<keyword evidence="4" id="KW-0816">Tricarboxylic acid cycle</keyword>
<dbReference type="InterPro" id="IPR011076">
    <property type="entry name" value="Malate_synth_sf"/>
</dbReference>
<keyword evidence="5" id="KW-0808">Transferase</keyword>
<dbReference type="RefSeq" id="WP_350245163.1">
    <property type="nucleotide sequence ID" value="NZ_CP158299.1"/>
</dbReference>
<evidence type="ECO:0000313" key="9">
    <source>
        <dbReference type="EMBL" id="XBV87056.1"/>
    </source>
</evidence>
<evidence type="ECO:0000256" key="5">
    <source>
        <dbReference type="ARBA" id="ARBA00022679"/>
    </source>
</evidence>
<dbReference type="PANTHER" id="PTHR42902:SF1">
    <property type="entry name" value="MALATE SYNTHASE 1-RELATED"/>
    <property type="match status" value="1"/>
</dbReference>
<evidence type="ECO:0000256" key="2">
    <source>
        <dbReference type="ARBA" id="ARBA00012636"/>
    </source>
</evidence>
<evidence type="ECO:0000256" key="3">
    <source>
        <dbReference type="ARBA" id="ARBA00022435"/>
    </source>
</evidence>
<dbReference type="InterPro" id="IPR001465">
    <property type="entry name" value="Malate_synthase_TIM"/>
</dbReference>
<dbReference type="InterPro" id="IPR048355">
    <property type="entry name" value="MS_C"/>
</dbReference>
<organism evidence="9">
    <name type="scientific">Deinococcus sonorensis KR-87</name>
    <dbReference type="NCBI Taxonomy" id="694439"/>
    <lineage>
        <taxon>Bacteria</taxon>
        <taxon>Thermotogati</taxon>
        <taxon>Deinococcota</taxon>
        <taxon>Deinococci</taxon>
        <taxon>Deinococcales</taxon>
        <taxon>Deinococcaceae</taxon>
        <taxon>Deinococcus</taxon>
    </lineage>
</organism>
<dbReference type="GO" id="GO:0006097">
    <property type="term" value="P:glyoxylate cycle"/>
    <property type="evidence" value="ECO:0007669"/>
    <property type="project" value="UniProtKB-KW"/>
</dbReference>
<feature type="domain" description="Malate synthase TIM barrel" evidence="7">
    <location>
        <begin position="117"/>
        <end position="324"/>
    </location>
</feature>
<dbReference type="Gene3D" id="3.20.20.360">
    <property type="entry name" value="Malate synthase, domain 3"/>
    <property type="match status" value="1"/>
</dbReference>
<reference evidence="9" key="1">
    <citation type="submission" date="2024-06" db="EMBL/GenBank/DDBJ databases">
        <title>Draft Genome Sequence of Deinococcus sonorensis Type Strain KR-87, a Biofilm Producing Representative of the Genus Deinococcus.</title>
        <authorList>
            <person name="Boren L.S."/>
            <person name="Grosso R.A."/>
            <person name="Hugenberg-Cox A.N."/>
            <person name="Hill J.T.E."/>
            <person name="Albert C.M."/>
            <person name="Tuohy J.M."/>
        </authorList>
    </citation>
    <scope>NUCLEOTIDE SEQUENCE</scope>
    <source>
        <strain evidence="9">KR-87</strain>
    </source>
</reference>
<name>A0AAU7UF52_9DEIO</name>
<dbReference type="Pfam" id="PF01274">
    <property type="entry name" value="MS_TIM-barrel"/>
    <property type="match status" value="1"/>
</dbReference>
<feature type="domain" description="Malate synthase C-terminal" evidence="8">
    <location>
        <begin position="354"/>
        <end position="406"/>
    </location>
</feature>
<dbReference type="PANTHER" id="PTHR42902">
    <property type="entry name" value="MALATE SYNTHASE"/>
    <property type="match status" value="1"/>
</dbReference>
<dbReference type="EC" id="2.3.3.9" evidence="2"/>
<gene>
    <name evidence="9" type="ORF">ABOD76_12350</name>
</gene>
<dbReference type="Gene3D" id="1.20.1220.12">
    <property type="entry name" value="Malate synthase, domain III"/>
    <property type="match status" value="1"/>
</dbReference>
<dbReference type="KEGG" id="dsc:ABOD76_12350"/>
<dbReference type="SUPFAM" id="SSF51645">
    <property type="entry name" value="Malate synthase G"/>
    <property type="match status" value="1"/>
</dbReference>
<protein>
    <recommendedName>
        <fullName evidence="2">malate synthase</fullName>
        <ecNumber evidence="2">2.3.3.9</ecNumber>
    </recommendedName>
</protein>
<dbReference type="GO" id="GO:0005737">
    <property type="term" value="C:cytoplasm"/>
    <property type="evidence" value="ECO:0007669"/>
    <property type="project" value="TreeGrafter"/>
</dbReference>
<dbReference type="InterPro" id="IPR046363">
    <property type="entry name" value="MS_N_TIM-barrel_dom"/>
</dbReference>
<keyword evidence="3" id="KW-0329">Glyoxylate bypass</keyword>
<dbReference type="GO" id="GO:0004474">
    <property type="term" value="F:malate synthase activity"/>
    <property type="evidence" value="ECO:0007669"/>
    <property type="project" value="UniProtKB-EC"/>
</dbReference>
<comment type="similarity">
    <text evidence="1">Belongs to the malate synthase family.</text>
</comment>
<evidence type="ECO:0000256" key="6">
    <source>
        <dbReference type="ARBA" id="ARBA00047918"/>
    </source>
</evidence>
<comment type="catalytic activity">
    <reaction evidence="6">
        <text>glyoxylate + acetyl-CoA + H2O = (S)-malate + CoA + H(+)</text>
        <dbReference type="Rhea" id="RHEA:18181"/>
        <dbReference type="ChEBI" id="CHEBI:15377"/>
        <dbReference type="ChEBI" id="CHEBI:15378"/>
        <dbReference type="ChEBI" id="CHEBI:15589"/>
        <dbReference type="ChEBI" id="CHEBI:36655"/>
        <dbReference type="ChEBI" id="CHEBI:57287"/>
        <dbReference type="ChEBI" id="CHEBI:57288"/>
        <dbReference type="EC" id="2.3.3.9"/>
    </reaction>
</comment>
<evidence type="ECO:0000259" key="8">
    <source>
        <dbReference type="Pfam" id="PF20659"/>
    </source>
</evidence>
<dbReference type="GO" id="GO:0006099">
    <property type="term" value="P:tricarboxylic acid cycle"/>
    <property type="evidence" value="ECO:0007669"/>
    <property type="project" value="UniProtKB-KW"/>
</dbReference>
<sequence>MSSSPPIDPQILALATHLHRELRPAWTQLQRPQPWPLEEAATPPADGWTAASWPASLQGRRCELIVEASDGAAIEAGLHSGADAVVLDLDDVFSPRHGNLERAYRHFQQVAARPFPLLTRVRPLAHQERRVLLDGAPAIAGLLDLAAWAWCFRERETVLYLPKLDTLPEAALWRDALQLTERWLGRPAHSLRVCLQIETLPGLLQAGALLHTLRDYAYGLNAGRWDYVFSCVKHRPEWPFPERARLGMDQPSMQAYARQIVAVCRQYGAEPVGGTAAVAPDPHDPGPALAAVLADKQREARQGYTSAWAGLPELVGSVQAGFQGVQVHPELSSPTRDELLDIPAATSLPDEAAQDAIGVALAVFAAWLDGRGYVARLGRIEDTATAELSRALLWNWVRHGLLTEARYLQLRRTQADDEMPAARLLDRLVLNEACAPYFPEVAEAMVPEAPDGTSPL</sequence>
<evidence type="ECO:0000256" key="1">
    <source>
        <dbReference type="ARBA" id="ARBA00006394"/>
    </source>
</evidence>
<dbReference type="Pfam" id="PF20659">
    <property type="entry name" value="MS_C"/>
    <property type="match status" value="1"/>
</dbReference>
<proteinExistence type="inferred from homology"/>
<dbReference type="InterPro" id="IPR044856">
    <property type="entry name" value="Malate_synth_C_sf"/>
</dbReference>
<dbReference type="AlphaFoldDB" id="A0AAU7UF52"/>
<dbReference type="EMBL" id="CP158299">
    <property type="protein sequence ID" value="XBV87056.1"/>
    <property type="molecule type" value="Genomic_DNA"/>
</dbReference>
<evidence type="ECO:0000259" key="7">
    <source>
        <dbReference type="Pfam" id="PF01274"/>
    </source>
</evidence>
<dbReference type="InterPro" id="IPR006252">
    <property type="entry name" value="Malate_synthA"/>
</dbReference>
<evidence type="ECO:0000256" key="4">
    <source>
        <dbReference type="ARBA" id="ARBA00022532"/>
    </source>
</evidence>
<accession>A0AAU7UF52</accession>